<reference evidence="2" key="1">
    <citation type="submission" date="2017-12" db="EMBL/GenBank/DDBJ databases">
        <title>Genome Sequencing Reveals a Rich Biosynthetic Potential.</title>
        <authorList>
            <person name="Bertrand R.L."/>
            <person name="Abdel-Hameed M.E."/>
            <person name="Sorensen J.L."/>
        </authorList>
    </citation>
    <scope>NUCLEOTIDE SEQUENCE</scope>
</reference>
<evidence type="ECO:0000313" key="2">
    <source>
        <dbReference type="EMBL" id="AUW30821.1"/>
    </source>
</evidence>
<protein>
    <submittedName>
        <fullName evidence="2">Uncharacterized protein</fullName>
    </submittedName>
</protein>
<keyword evidence="1" id="KW-0732">Signal</keyword>
<feature type="chain" id="PRO_5014940681" evidence="1">
    <location>
        <begin position="22"/>
        <end position="181"/>
    </location>
</feature>
<accession>A0A2K9YD93</accession>
<organism evidence="2">
    <name type="scientific">Cladonia uncialis subsp. uncialis</name>
    <dbReference type="NCBI Taxonomy" id="180999"/>
    <lineage>
        <taxon>Eukaryota</taxon>
        <taxon>Fungi</taxon>
        <taxon>Dikarya</taxon>
        <taxon>Ascomycota</taxon>
        <taxon>Pezizomycotina</taxon>
        <taxon>Lecanoromycetes</taxon>
        <taxon>OSLEUM clade</taxon>
        <taxon>Lecanoromycetidae</taxon>
        <taxon>Lecanorales</taxon>
        <taxon>Lecanorineae</taxon>
        <taxon>Cladoniaceae</taxon>
        <taxon>Cladonia</taxon>
    </lineage>
</organism>
<name>A0A2K9YD93_CLAUC</name>
<sequence>MLSAKAANILVVLQISVSALAASPPAPPILLFNHINANVTLPQNPSAISSPNDLPPNIWNYSIPGPGNRQVTFYNYGYPLDVFGLEDVIGYAYGDATNRHHASERITTYPLEYVQRGLGTRVMLSFHAGPMTTWGEWANTVVGLEEFTLRWDNVALSFALNIVGESGPSLGVGSLKNIRVP</sequence>
<dbReference type="AlphaFoldDB" id="A0A2K9YD93"/>
<proteinExistence type="predicted"/>
<evidence type="ECO:0000256" key="1">
    <source>
        <dbReference type="SAM" id="SignalP"/>
    </source>
</evidence>
<feature type="signal peptide" evidence="1">
    <location>
        <begin position="1"/>
        <end position="21"/>
    </location>
</feature>
<dbReference type="EMBL" id="MG777476">
    <property type="protein sequence ID" value="AUW30821.1"/>
    <property type="molecule type" value="Genomic_DNA"/>
</dbReference>